<dbReference type="SUPFAM" id="SSF48300">
    <property type="entry name" value="Ribosomal protein L7/12, oligomerisation (N-terminal) domain"/>
    <property type="match status" value="1"/>
</dbReference>
<evidence type="ECO:0000313" key="7">
    <source>
        <dbReference type="Proteomes" id="UP000054144"/>
    </source>
</evidence>
<evidence type="ECO:0000256" key="3">
    <source>
        <dbReference type="ARBA" id="ARBA00023274"/>
    </source>
</evidence>
<evidence type="ECO:0000256" key="2">
    <source>
        <dbReference type="ARBA" id="ARBA00022980"/>
    </source>
</evidence>
<dbReference type="Proteomes" id="UP000054144">
    <property type="component" value="Unassembled WGS sequence"/>
</dbReference>
<dbReference type="InterPro" id="IPR014719">
    <property type="entry name" value="Ribosomal_bL12_C/ClpS-like"/>
</dbReference>
<name>A0A0D7A4L6_9AGAR</name>
<dbReference type="GO" id="GO:0005762">
    <property type="term" value="C:mitochondrial large ribosomal subunit"/>
    <property type="evidence" value="ECO:0007669"/>
    <property type="project" value="TreeGrafter"/>
</dbReference>
<dbReference type="FunFam" id="3.30.1390.10:FF:000001">
    <property type="entry name" value="50S ribosomal protein L7/L12"/>
    <property type="match status" value="1"/>
</dbReference>
<dbReference type="HAMAP" id="MF_00368">
    <property type="entry name" value="Ribosomal_bL12"/>
    <property type="match status" value="1"/>
</dbReference>
<dbReference type="InterPro" id="IPR013823">
    <property type="entry name" value="Ribosomal_bL12_C"/>
</dbReference>
<keyword evidence="7" id="KW-1185">Reference proteome</keyword>
<feature type="domain" description="Large ribosomal subunit protein bL12 oligomerization" evidence="5">
    <location>
        <begin position="54"/>
        <end position="101"/>
    </location>
</feature>
<dbReference type="Gene3D" id="3.30.1390.10">
    <property type="match status" value="1"/>
</dbReference>
<dbReference type="Gene3D" id="1.20.5.710">
    <property type="entry name" value="Single helix bin"/>
    <property type="match status" value="1"/>
</dbReference>
<gene>
    <name evidence="6" type="ORF">FISHEDRAFT_66725</name>
</gene>
<dbReference type="Pfam" id="PF16320">
    <property type="entry name" value="Ribosomal_L12_N"/>
    <property type="match status" value="1"/>
</dbReference>
<evidence type="ECO:0000313" key="6">
    <source>
        <dbReference type="EMBL" id="KIY45957.1"/>
    </source>
</evidence>
<evidence type="ECO:0000259" key="4">
    <source>
        <dbReference type="Pfam" id="PF00542"/>
    </source>
</evidence>
<dbReference type="GO" id="GO:0006412">
    <property type="term" value="P:translation"/>
    <property type="evidence" value="ECO:0007669"/>
    <property type="project" value="InterPro"/>
</dbReference>
<dbReference type="CDD" id="cd00387">
    <property type="entry name" value="Ribosomal_L7_L12"/>
    <property type="match status" value="1"/>
</dbReference>
<reference evidence="6 7" key="1">
    <citation type="journal article" date="2015" name="Fungal Genet. Biol.">
        <title>Evolution of novel wood decay mechanisms in Agaricales revealed by the genome sequences of Fistulina hepatica and Cylindrobasidium torrendii.</title>
        <authorList>
            <person name="Floudas D."/>
            <person name="Held B.W."/>
            <person name="Riley R."/>
            <person name="Nagy L.G."/>
            <person name="Koehler G."/>
            <person name="Ransdell A.S."/>
            <person name="Younus H."/>
            <person name="Chow J."/>
            <person name="Chiniquy J."/>
            <person name="Lipzen A."/>
            <person name="Tritt A."/>
            <person name="Sun H."/>
            <person name="Haridas S."/>
            <person name="LaButti K."/>
            <person name="Ohm R.A."/>
            <person name="Kues U."/>
            <person name="Blanchette R.A."/>
            <person name="Grigoriev I.V."/>
            <person name="Minto R.E."/>
            <person name="Hibbett D.S."/>
        </authorList>
    </citation>
    <scope>NUCLEOTIDE SEQUENCE [LARGE SCALE GENOMIC DNA]</scope>
    <source>
        <strain evidence="6 7">ATCC 64428</strain>
    </source>
</reference>
<sequence>MASRCSGYLQSLARTPALARTLPRRSCVRWASTEAAAPSKASPPPQYKNVDIPRIVTDISGLTLLQAADLVKALKEKLNIQEIAMPTTPTATAAATPAAAAEEEAAEEKPKEKTIFNVILESFDAASKPKVIRQVKGLVPNLTLIEAKKFVESLPKTLKEGLPKEEAEELKKTFEALGGVVKLD</sequence>
<dbReference type="PANTHER" id="PTHR45987:SF4">
    <property type="entry name" value="LARGE RIBOSOMAL SUBUNIT PROTEIN BL12M"/>
    <property type="match status" value="1"/>
</dbReference>
<feature type="domain" description="Large ribosomal subunit protein bL12 C-terminal" evidence="4">
    <location>
        <begin position="116"/>
        <end position="183"/>
    </location>
</feature>
<organism evidence="6 7">
    <name type="scientific">Fistulina hepatica ATCC 64428</name>
    <dbReference type="NCBI Taxonomy" id="1128425"/>
    <lineage>
        <taxon>Eukaryota</taxon>
        <taxon>Fungi</taxon>
        <taxon>Dikarya</taxon>
        <taxon>Basidiomycota</taxon>
        <taxon>Agaricomycotina</taxon>
        <taxon>Agaricomycetes</taxon>
        <taxon>Agaricomycetidae</taxon>
        <taxon>Agaricales</taxon>
        <taxon>Fistulinaceae</taxon>
        <taxon>Fistulina</taxon>
    </lineage>
</organism>
<dbReference type="GO" id="GO:0003729">
    <property type="term" value="F:mRNA binding"/>
    <property type="evidence" value="ECO:0007669"/>
    <property type="project" value="TreeGrafter"/>
</dbReference>
<keyword evidence="3" id="KW-0687">Ribonucleoprotein</keyword>
<dbReference type="Pfam" id="PF00542">
    <property type="entry name" value="Ribosomal_L12"/>
    <property type="match status" value="1"/>
</dbReference>
<proteinExistence type="inferred from homology"/>
<comment type="similarity">
    <text evidence="1">Belongs to the bacterial ribosomal protein bL12 family.</text>
</comment>
<dbReference type="EMBL" id="KN882045">
    <property type="protein sequence ID" value="KIY45957.1"/>
    <property type="molecule type" value="Genomic_DNA"/>
</dbReference>
<accession>A0A0D7A4L6</accession>
<dbReference type="InterPro" id="IPR000206">
    <property type="entry name" value="Ribosomal_bL12"/>
</dbReference>
<dbReference type="InterPro" id="IPR008932">
    <property type="entry name" value="Ribosomal_bL12_oligo"/>
</dbReference>
<protein>
    <submittedName>
        <fullName evidence="6">ClpS-like protein</fullName>
    </submittedName>
</protein>
<evidence type="ECO:0000256" key="1">
    <source>
        <dbReference type="ARBA" id="ARBA00007197"/>
    </source>
</evidence>
<dbReference type="PANTHER" id="PTHR45987">
    <property type="entry name" value="39S RIBOSOMAL PROTEIN L12"/>
    <property type="match status" value="1"/>
</dbReference>
<dbReference type="GO" id="GO:0003735">
    <property type="term" value="F:structural constituent of ribosome"/>
    <property type="evidence" value="ECO:0007669"/>
    <property type="project" value="InterPro"/>
</dbReference>
<evidence type="ECO:0000259" key="5">
    <source>
        <dbReference type="Pfam" id="PF16320"/>
    </source>
</evidence>
<dbReference type="AlphaFoldDB" id="A0A0D7A4L6"/>
<keyword evidence="2" id="KW-0689">Ribosomal protein</keyword>
<dbReference type="InterPro" id="IPR036235">
    <property type="entry name" value="Ribosomal_bL12_oligo_N_sf"/>
</dbReference>
<dbReference type="SUPFAM" id="SSF54736">
    <property type="entry name" value="ClpS-like"/>
    <property type="match status" value="1"/>
</dbReference>
<dbReference type="OrthoDB" id="250175at2759"/>